<feature type="domain" description="YcaO cyclodehydratase C-terminal" evidence="1">
    <location>
        <begin position="2"/>
        <end position="93"/>
    </location>
</feature>
<dbReference type="InterPro" id="IPR041080">
    <property type="entry name" value="YcaO_C"/>
</dbReference>
<dbReference type="STRING" id="754436.JCM19237_219"/>
<evidence type="ECO:0000259" key="1">
    <source>
        <dbReference type="Pfam" id="PF18381"/>
    </source>
</evidence>
<accession>A0A090QYA0</accession>
<organism evidence="2 3">
    <name type="scientific">Photobacterium aphoticum</name>
    <dbReference type="NCBI Taxonomy" id="754436"/>
    <lineage>
        <taxon>Bacteria</taxon>
        <taxon>Pseudomonadati</taxon>
        <taxon>Pseudomonadota</taxon>
        <taxon>Gammaproteobacteria</taxon>
        <taxon>Vibrionales</taxon>
        <taxon>Vibrionaceae</taxon>
        <taxon>Photobacterium</taxon>
    </lineage>
</organism>
<comment type="caution">
    <text evidence="2">The sequence shown here is derived from an EMBL/GenBank/DDBJ whole genome shotgun (WGS) entry which is preliminary data.</text>
</comment>
<protein>
    <recommendedName>
        <fullName evidence="1">YcaO cyclodehydratase C-terminal domain-containing protein</fullName>
    </recommendedName>
</protein>
<evidence type="ECO:0000313" key="3">
    <source>
        <dbReference type="Proteomes" id="UP000029227"/>
    </source>
</evidence>
<proteinExistence type="predicted"/>
<dbReference type="Pfam" id="PF18381">
    <property type="entry name" value="YcaO_C"/>
    <property type="match status" value="1"/>
</dbReference>
<name>A0A090QYA0_9GAMM</name>
<evidence type="ECO:0000313" key="2">
    <source>
        <dbReference type="EMBL" id="GAL08165.1"/>
    </source>
</evidence>
<gene>
    <name evidence="2" type="ORF">JCM19237_219</name>
</gene>
<dbReference type="Proteomes" id="UP000029227">
    <property type="component" value="Unassembled WGS sequence"/>
</dbReference>
<dbReference type="AlphaFoldDB" id="A0A090QYA0"/>
<dbReference type="EMBL" id="BBMN01000022">
    <property type="protein sequence ID" value="GAL08165.1"/>
    <property type="molecule type" value="Genomic_DNA"/>
</dbReference>
<dbReference type="eggNOG" id="COG1944">
    <property type="taxonomic scope" value="Bacteria"/>
</dbReference>
<sequence length="98" mass="10912">MDYNVSTYSAERARFFRCLVTSLKLALDEERDPAQYKAVFERMFGAETVAAAWGSIEGSVRFYGLTAGDLSMASFPAHQKLMASYHKLQAAKRAHAAK</sequence>
<reference evidence="2 3" key="1">
    <citation type="journal article" date="2014" name="Genome Announc.">
        <title>Draft Genome Sequences of Two Vibrionaceae Species, Vibrio ponticus C121 and Photobacterium aphoticum C119, Isolated as Coral Reef Microbiota.</title>
        <authorList>
            <person name="Al-saari N."/>
            <person name="Meirelles P.M."/>
            <person name="Mino S."/>
            <person name="Suda W."/>
            <person name="Oshima K."/>
            <person name="Hattori M."/>
            <person name="Ohkuma M."/>
            <person name="Thompson F.L."/>
            <person name="Gomez-Gil B."/>
            <person name="Sawabe T."/>
            <person name="Sawabe T."/>
        </authorList>
    </citation>
    <scope>NUCLEOTIDE SEQUENCE [LARGE SCALE GENOMIC DNA]</scope>
    <source>
        <strain evidence="2 3">JCM 19237</strain>
    </source>
</reference>